<accession>A0A538T2W6</accession>
<name>A0A538T2W6_UNCEI</name>
<organism evidence="1 2">
    <name type="scientific">Eiseniibacteriota bacterium</name>
    <dbReference type="NCBI Taxonomy" id="2212470"/>
    <lineage>
        <taxon>Bacteria</taxon>
        <taxon>Candidatus Eiseniibacteriota</taxon>
    </lineage>
</organism>
<protein>
    <submittedName>
        <fullName evidence="1">Porin</fullName>
    </submittedName>
</protein>
<evidence type="ECO:0000313" key="2">
    <source>
        <dbReference type="Proteomes" id="UP000316852"/>
    </source>
</evidence>
<evidence type="ECO:0000313" key="1">
    <source>
        <dbReference type="EMBL" id="TMQ57972.1"/>
    </source>
</evidence>
<gene>
    <name evidence="1" type="ORF">E6K76_09175</name>
</gene>
<dbReference type="EMBL" id="VBOW01000043">
    <property type="protein sequence ID" value="TMQ57972.1"/>
    <property type="molecule type" value="Genomic_DNA"/>
</dbReference>
<comment type="caution">
    <text evidence="1">The sequence shown here is derived from an EMBL/GenBank/DDBJ whole genome shotgun (WGS) entry which is preliminary data.</text>
</comment>
<proteinExistence type="predicted"/>
<dbReference type="Pfam" id="PF07642">
    <property type="entry name" value="BBP2"/>
    <property type="match status" value="1"/>
</dbReference>
<dbReference type="AlphaFoldDB" id="A0A538T2W6"/>
<dbReference type="InterPro" id="IPR011486">
    <property type="entry name" value="BBP2"/>
</dbReference>
<dbReference type="SUPFAM" id="SSF56935">
    <property type="entry name" value="Porins"/>
    <property type="match status" value="1"/>
</dbReference>
<sequence length="387" mass="41905">MRRCSVGARGGGLLLAGLAVLAILAGLSIGSVSRAEAQDSTGTRPWYEAISVNGFVSSSYSYNLNRPLFPVNGYRVFDFDDKSFKVDVAELVLQKPTPHAGDAGFRVDVAAGGSIPRVTAAAGLFRDPLGSGQDIDLQQAYVAYLANAGRGLRLDFGKFVTHFGYEVIDGYDGWNDNVTRSLLFGYAIPFTHTGIRAACAFSDRVSGTVLVVNGWDDATDRNQQKSVGAQLSLTPAAGWTVILNGMYGAERPDNSRDPRTLLDLVAMWKPEGRVSLGLNLDHGRERNRFLPGEVARWDGAAAYVRIRLTGNLSFIGRAEQFGDWDGVRTGLSQRLSEITLTPELRPSPGLVIRGDLRFDHSDQVIFDAHSGPKQDQATAIASMLFAF</sequence>
<dbReference type="Proteomes" id="UP000316852">
    <property type="component" value="Unassembled WGS sequence"/>
</dbReference>
<reference evidence="1 2" key="1">
    <citation type="journal article" date="2019" name="Nat. Microbiol.">
        <title>Mediterranean grassland soil C-N compound turnover is dependent on rainfall and depth, and is mediated by genomically divergent microorganisms.</title>
        <authorList>
            <person name="Diamond S."/>
            <person name="Andeer P.F."/>
            <person name="Li Z."/>
            <person name="Crits-Christoph A."/>
            <person name="Burstein D."/>
            <person name="Anantharaman K."/>
            <person name="Lane K.R."/>
            <person name="Thomas B.C."/>
            <person name="Pan C."/>
            <person name="Northen T.R."/>
            <person name="Banfield J.F."/>
        </authorList>
    </citation>
    <scope>NUCLEOTIDE SEQUENCE [LARGE SCALE GENOMIC DNA]</scope>
    <source>
        <strain evidence="1">WS_6</strain>
    </source>
</reference>